<dbReference type="InterPro" id="IPR050300">
    <property type="entry name" value="GDXG_lipolytic_enzyme"/>
</dbReference>
<dbReference type="AlphaFoldDB" id="A0A084ABT4"/>
<comment type="caution">
    <text evidence="3">The sequence shown here is derived from an EMBL/GenBank/DDBJ whole genome shotgun (WGS) entry which is preliminary data.</text>
</comment>
<evidence type="ECO:0000313" key="4">
    <source>
        <dbReference type="Proteomes" id="UP000028401"/>
    </source>
</evidence>
<dbReference type="SUPFAM" id="SSF53474">
    <property type="entry name" value="alpha/beta-Hydrolases"/>
    <property type="match status" value="1"/>
</dbReference>
<feature type="domain" description="BD-FAE-like" evidence="2">
    <location>
        <begin position="14"/>
        <end position="218"/>
    </location>
</feature>
<dbReference type="InterPro" id="IPR029058">
    <property type="entry name" value="AB_hydrolase_fold"/>
</dbReference>
<dbReference type="Gene3D" id="3.40.50.1820">
    <property type="entry name" value="alpha/beta hydrolase"/>
    <property type="match status" value="1"/>
</dbReference>
<dbReference type="PATRIC" id="fig|1415168.3.peg.1141"/>
<dbReference type="PANTHER" id="PTHR48081">
    <property type="entry name" value="AB HYDROLASE SUPERFAMILY PROTEIN C4A8.06C"/>
    <property type="match status" value="1"/>
</dbReference>
<proteinExistence type="predicted"/>
<reference evidence="3 4" key="1">
    <citation type="submission" date="2014-06" db="EMBL/GenBank/DDBJ databases">
        <title>Draft genome sequence of the putrescine producing strain Lactococcus lactis subsp cremoris GE214.</title>
        <authorList>
            <person name="Ladero V."/>
            <person name="Linares D.M."/>
            <person name="del Rio B."/>
            <person name="Mayo B."/>
            <person name="Martin M.C."/>
            <person name="Fernandez M."/>
            <person name="Alvarez M.A."/>
        </authorList>
    </citation>
    <scope>NUCLEOTIDE SEQUENCE [LARGE SCALE GENOMIC DNA]</scope>
    <source>
        <strain evidence="3 4">GE214</strain>
    </source>
</reference>
<accession>A0A084ABT4</accession>
<dbReference type="Pfam" id="PF20434">
    <property type="entry name" value="BD-FAE"/>
    <property type="match status" value="1"/>
</dbReference>
<dbReference type="Proteomes" id="UP000028401">
    <property type="component" value="Unassembled WGS sequence"/>
</dbReference>
<dbReference type="RefSeq" id="WP_042748077.1">
    <property type="nucleotide sequence ID" value="NZ_AZSI01000023.1"/>
</dbReference>
<organism evidence="3 4">
    <name type="scientific">Lactococcus cremoris subsp. cremoris GE214</name>
    <dbReference type="NCBI Taxonomy" id="1415168"/>
    <lineage>
        <taxon>Bacteria</taxon>
        <taxon>Bacillati</taxon>
        <taxon>Bacillota</taxon>
        <taxon>Bacilli</taxon>
        <taxon>Lactobacillales</taxon>
        <taxon>Streptococcaceae</taxon>
        <taxon>Lactococcus</taxon>
        <taxon>Lactococcus cremoris subsp. cremoris</taxon>
    </lineage>
</organism>
<name>A0A084ABT4_LACLC</name>
<keyword evidence="1" id="KW-0378">Hydrolase</keyword>
<evidence type="ECO:0000313" key="3">
    <source>
        <dbReference type="EMBL" id="KEY62763.1"/>
    </source>
</evidence>
<dbReference type="InterPro" id="IPR049492">
    <property type="entry name" value="BD-FAE-like_dom"/>
</dbReference>
<protein>
    <submittedName>
        <fullName evidence="3">Putative esterase/lipase</fullName>
    </submittedName>
</protein>
<dbReference type="GO" id="GO:0016787">
    <property type="term" value="F:hydrolase activity"/>
    <property type="evidence" value="ECO:0007669"/>
    <property type="project" value="UniProtKB-KW"/>
</dbReference>
<gene>
    <name evidence="3" type="ORF">U725_01073</name>
</gene>
<sequence>MKTFTYGEDNLQALDLYEPEEWNSKTLMLIHGGGWWQGDKGKEKEVAYRLTVEGYQVAAVNYRLALQSKNLFPTQNEDVETAYTWLIKNIPAFQEDNIAFIGGSTGGHLASFLGLTKGRPFVSLSGLLDLKGFYENHEKTIPKQLIIDPKLPSQKIDQEGANNAYYKWIIENLLDSINDDNLEKASIFSKVTEKSGPGLLCNSMNEIVPAYEHQRLAELLRHQQIPVETCLLSGSRHGEAYIDDVWPNILNFLTRYI</sequence>
<evidence type="ECO:0000256" key="1">
    <source>
        <dbReference type="ARBA" id="ARBA00022801"/>
    </source>
</evidence>
<evidence type="ECO:0000259" key="2">
    <source>
        <dbReference type="Pfam" id="PF20434"/>
    </source>
</evidence>
<dbReference type="EMBL" id="AZSI01000023">
    <property type="protein sequence ID" value="KEY62763.1"/>
    <property type="molecule type" value="Genomic_DNA"/>
</dbReference>